<evidence type="ECO:0000256" key="12">
    <source>
        <dbReference type="ARBA" id="ARBA00022976"/>
    </source>
</evidence>
<dbReference type="GO" id="GO:0061630">
    <property type="term" value="F:ubiquitin protein ligase activity"/>
    <property type="evidence" value="ECO:0007669"/>
    <property type="project" value="UniProtKB-EC"/>
</dbReference>
<organism evidence="17 18">
    <name type="scientific">Bugula neritina</name>
    <name type="common">Brown bryozoan</name>
    <name type="synonym">Sertularia neritina</name>
    <dbReference type="NCBI Taxonomy" id="10212"/>
    <lineage>
        <taxon>Eukaryota</taxon>
        <taxon>Metazoa</taxon>
        <taxon>Spiralia</taxon>
        <taxon>Lophotrochozoa</taxon>
        <taxon>Bryozoa</taxon>
        <taxon>Gymnolaemata</taxon>
        <taxon>Cheilostomatida</taxon>
        <taxon>Flustrina</taxon>
        <taxon>Buguloidea</taxon>
        <taxon>Bugulidae</taxon>
        <taxon>Bugula</taxon>
    </lineage>
</organism>
<dbReference type="GO" id="GO:0007219">
    <property type="term" value="P:Notch signaling pathway"/>
    <property type="evidence" value="ECO:0007669"/>
    <property type="project" value="UniProtKB-KW"/>
</dbReference>
<dbReference type="InterPro" id="IPR013083">
    <property type="entry name" value="Znf_RING/FYVE/PHD"/>
</dbReference>
<keyword evidence="18" id="KW-1185">Reference proteome</keyword>
<dbReference type="FunFam" id="2.60.120.920:FF:000005">
    <property type="entry name" value="Putative E3 ubiquitin-protein ligase NEURL1B"/>
    <property type="match status" value="2"/>
</dbReference>
<dbReference type="PANTHER" id="PTHR12429:SF6">
    <property type="entry name" value="PROTEIN NEURALIZED"/>
    <property type="match status" value="1"/>
</dbReference>
<evidence type="ECO:0000256" key="7">
    <source>
        <dbReference type="ARBA" id="ARBA00022723"/>
    </source>
</evidence>
<evidence type="ECO:0000256" key="2">
    <source>
        <dbReference type="ARBA" id="ARBA00004496"/>
    </source>
</evidence>
<dbReference type="GO" id="GO:0005737">
    <property type="term" value="C:cytoplasm"/>
    <property type="evidence" value="ECO:0007669"/>
    <property type="project" value="UniProtKB-SubCell"/>
</dbReference>
<dbReference type="Gene3D" id="3.30.40.10">
    <property type="entry name" value="Zinc/RING finger domain, C3HC4 (zinc finger)"/>
    <property type="match status" value="1"/>
</dbReference>
<keyword evidence="11" id="KW-0862">Zinc</keyword>
<dbReference type="OrthoDB" id="6078042at2759"/>
<protein>
    <recommendedName>
        <fullName evidence="4">RING-type E3 ubiquitin transferase</fullName>
        <ecNumber evidence="4">2.3.2.27</ecNumber>
    </recommendedName>
</protein>
<dbReference type="EMBL" id="VXIV02001847">
    <property type="protein sequence ID" value="KAF6029194.1"/>
    <property type="molecule type" value="Genomic_DNA"/>
</dbReference>
<dbReference type="CDD" id="cd16647">
    <property type="entry name" value="mRING-HC-C3HC5_NEU1"/>
    <property type="match status" value="1"/>
</dbReference>
<feature type="compositionally biased region" description="Polar residues" evidence="14">
    <location>
        <begin position="209"/>
        <end position="221"/>
    </location>
</feature>
<comment type="subcellular location">
    <subcellularLocation>
        <location evidence="2">Cytoplasm</location>
    </subcellularLocation>
</comment>
<evidence type="ECO:0000313" key="17">
    <source>
        <dbReference type="EMBL" id="KAF6029194.1"/>
    </source>
</evidence>
<evidence type="ECO:0000256" key="8">
    <source>
        <dbReference type="ARBA" id="ARBA00022737"/>
    </source>
</evidence>
<dbReference type="Pfam" id="PF07177">
    <property type="entry name" value="Neuralized"/>
    <property type="match status" value="2"/>
</dbReference>
<evidence type="ECO:0000256" key="1">
    <source>
        <dbReference type="ARBA" id="ARBA00000900"/>
    </source>
</evidence>
<name>A0A7J7JU47_BUGNE</name>
<evidence type="ECO:0000256" key="3">
    <source>
        <dbReference type="ARBA" id="ARBA00004906"/>
    </source>
</evidence>
<comment type="pathway">
    <text evidence="3">Protein modification; protein ubiquitination.</text>
</comment>
<feature type="domain" description="NHR" evidence="16">
    <location>
        <begin position="29"/>
        <end position="185"/>
    </location>
</feature>
<feature type="compositionally biased region" description="Low complexity" evidence="14">
    <location>
        <begin position="1"/>
        <end position="19"/>
    </location>
</feature>
<evidence type="ECO:0000256" key="4">
    <source>
        <dbReference type="ARBA" id="ARBA00012483"/>
    </source>
</evidence>
<dbReference type="FunFam" id="3.30.40.10:FF:000056">
    <property type="entry name" value="Putative E3 ubiquitin-protein ligase NEURL1B"/>
    <property type="match status" value="1"/>
</dbReference>
<accession>A0A7J7JU47</accession>
<feature type="domain" description="RING-type" evidence="15">
    <location>
        <begin position="497"/>
        <end position="537"/>
    </location>
</feature>
<evidence type="ECO:0000313" key="18">
    <source>
        <dbReference type="Proteomes" id="UP000593567"/>
    </source>
</evidence>
<dbReference type="PROSITE" id="PS50089">
    <property type="entry name" value="ZF_RING_2"/>
    <property type="match status" value="1"/>
</dbReference>
<keyword evidence="6" id="KW-0808">Transferase</keyword>
<keyword evidence="7" id="KW-0479">Metal-binding</keyword>
<proteinExistence type="predicted"/>
<dbReference type="SUPFAM" id="SSF57850">
    <property type="entry name" value="RING/U-box"/>
    <property type="match status" value="1"/>
</dbReference>
<dbReference type="Proteomes" id="UP000593567">
    <property type="component" value="Unassembled WGS sequence"/>
</dbReference>
<keyword evidence="8" id="KW-0677">Repeat</keyword>
<keyword evidence="9 13" id="KW-0863">Zinc-finger</keyword>
<dbReference type="AlphaFoldDB" id="A0A7J7JU47"/>
<dbReference type="PROSITE" id="PS51065">
    <property type="entry name" value="NHR"/>
    <property type="match status" value="2"/>
</dbReference>
<dbReference type="SMART" id="SM00588">
    <property type="entry name" value="NEUZ"/>
    <property type="match status" value="2"/>
</dbReference>
<gene>
    <name evidence="17" type="ORF">EB796_012495</name>
</gene>
<dbReference type="InterPro" id="IPR043136">
    <property type="entry name" value="B30.2/SPRY_sf"/>
</dbReference>
<evidence type="ECO:0000256" key="10">
    <source>
        <dbReference type="ARBA" id="ARBA00022786"/>
    </source>
</evidence>
<dbReference type="GO" id="GO:0008270">
    <property type="term" value="F:zinc ion binding"/>
    <property type="evidence" value="ECO:0007669"/>
    <property type="project" value="UniProtKB-KW"/>
</dbReference>
<dbReference type="Gene3D" id="2.60.120.920">
    <property type="match status" value="2"/>
</dbReference>
<evidence type="ECO:0000256" key="11">
    <source>
        <dbReference type="ARBA" id="ARBA00022833"/>
    </source>
</evidence>
<evidence type="ECO:0000256" key="5">
    <source>
        <dbReference type="ARBA" id="ARBA00022490"/>
    </source>
</evidence>
<evidence type="ECO:0000256" key="13">
    <source>
        <dbReference type="PROSITE-ProRule" id="PRU00175"/>
    </source>
</evidence>
<dbReference type="SMART" id="SM00184">
    <property type="entry name" value="RING"/>
    <property type="match status" value="1"/>
</dbReference>
<comment type="caution">
    <text evidence="17">The sequence shown here is derived from an EMBL/GenBank/DDBJ whole genome shotgun (WGS) entry which is preliminary data.</text>
</comment>
<evidence type="ECO:0000259" key="15">
    <source>
        <dbReference type="PROSITE" id="PS50089"/>
    </source>
</evidence>
<evidence type="ECO:0000259" key="16">
    <source>
        <dbReference type="PROSITE" id="PS51065"/>
    </source>
</evidence>
<dbReference type="PANTHER" id="PTHR12429">
    <property type="entry name" value="NEURALIZED"/>
    <property type="match status" value="1"/>
</dbReference>
<dbReference type="InterPro" id="IPR001841">
    <property type="entry name" value="Znf_RING"/>
</dbReference>
<dbReference type="EC" id="2.3.2.27" evidence="4"/>
<keyword evidence="5" id="KW-0963">Cytoplasm</keyword>
<keyword evidence="10" id="KW-0833">Ubl conjugation pathway</keyword>
<dbReference type="InterPro" id="IPR037962">
    <property type="entry name" value="Neuralized"/>
</dbReference>
<sequence length="549" mass="59496">MGNNNSSGGSVTSSRPSISQRDSTPRREPLRFHRVHSEHIELYNGERVARRVESFCKGICFSARPIAVGESVSIRCSDISTNWSGFLRVGFTSNNPSSLDAATLPRYACPDMTNLPGNWAKALPERFGIVNNVITYVVNRSGDVHISLNNEDLPGPFFSGVNVSSPLWALIDIYGNATGVEFLDKTTSPLVFVSTATDGAVASRKRRTGSSPMSPGTTAPVTTPVKHHSKYSFNKLMFHRITGHHVGINSERNVAVRHSAEYANAFVFTERPINPGEKIVIQVLGIDASYTGGLTLGVTSCDPSSLSREDFPDDSDKLLDRPEYWIVHKDVISSAEVGDELSLFISNDGEVKFSRNSNAAVTILHVDKTIPIWIFWDLYGQFSQIKLLGIAVPSKPKSRASAHPLPVSDRPLLQLRSNSLPDAPQSAHSPAAAASLTVALPPIKDLSLAGAPPVPPRLQRAATSYDGFSANAVSSPVSLSSPSQDIDESSQNMANECTVCFENVCDSVVYTCGHMCMCYNCAVQVKASADPLCPICRQDIKDVIRIFKS</sequence>
<evidence type="ECO:0000256" key="14">
    <source>
        <dbReference type="SAM" id="MobiDB-lite"/>
    </source>
</evidence>
<reference evidence="17" key="1">
    <citation type="submission" date="2020-06" db="EMBL/GenBank/DDBJ databases">
        <title>Draft genome of Bugula neritina, a colonial animal packing powerful symbionts and potential medicines.</title>
        <authorList>
            <person name="Rayko M."/>
        </authorList>
    </citation>
    <scope>NUCLEOTIDE SEQUENCE [LARGE SCALE GENOMIC DNA]</scope>
    <source>
        <strain evidence="17">Kwan_BN1</strain>
    </source>
</reference>
<feature type="domain" description="NHR" evidence="16">
    <location>
        <begin position="235"/>
        <end position="390"/>
    </location>
</feature>
<comment type="catalytic activity">
    <reaction evidence="1">
        <text>S-ubiquitinyl-[E2 ubiquitin-conjugating enzyme]-L-cysteine + [acceptor protein]-L-lysine = [E2 ubiquitin-conjugating enzyme]-L-cysteine + N(6)-ubiquitinyl-[acceptor protein]-L-lysine.</text>
        <dbReference type="EC" id="2.3.2.27"/>
    </reaction>
</comment>
<keyword evidence="12" id="KW-0914">Notch signaling pathway</keyword>
<feature type="region of interest" description="Disordered" evidence="14">
    <location>
        <begin position="1"/>
        <end position="31"/>
    </location>
</feature>
<evidence type="ECO:0000256" key="6">
    <source>
        <dbReference type="ARBA" id="ARBA00022679"/>
    </source>
</evidence>
<dbReference type="Pfam" id="PF13920">
    <property type="entry name" value="zf-C3HC4_3"/>
    <property type="match status" value="1"/>
</dbReference>
<evidence type="ECO:0000256" key="9">
    <source>
        <dbReference type="ARBA" id="ARBA00022771"/>
    </source>
</evidence>
<dbReference type="InterPro" id="IPR006573">
    <property type="entry name" value="NHR_dom"/>
</dbReference>
<feature type="region of interest" description="Disordered" evidence="14">
    <location>
        <begin position="203"/>
        <end position="225"/>
    </location>
</feature>